<dbReference type="Proteomes" id="UP000279760">
    <property type="component" value="Chromosome 2"/>
</dbReference>
<proteinExistence type="predicted"/>
<evidence type="ECO:0000313" key="1">
    <source>
        <dbReference type="EMBL" id="AYV24789.1"/>
    </source>
</evidence>
<accession>A0A3G4VKQ6</accession>
<organism evidence="1 2">
    <name type="scientific">Vibrio mediterranei</name>
    <dbReference type="NCBI Taxonomy" id="689"/>
    <lineage>
        <taxon>Bacteria</taxon>
        <taxon>Pseudomonadati</taxon>
        <taxon>Pseudomonadota</taxon>
        <taxon>Gammaproteobacteria</taxon>
        <taxon>Vibrionales</taxon>
        <taxon>Vibrionaceae</taxon>
        <taxon>Vibrio</taxon>
    </lineage>
</organism>
<reference evidence="1 2" key="1">
    <citation type="submission" date="2018-11" db="EMBL/GenBank/DDBJ databases">
        <title>Complete Genome Sequence of Vbrio mediterranei 117-T6: a Potential Pathogen Bacteria Isolated from the Conchocelis of Pyropia.</title>
        <authorList>
            <person name="Liu Q."/>
        </authorList>
    </citation>
    <scope>NUCLEOTIDE SEQUENCE [LARGE SCALE GENOMIC DNA]</scope>
    <source>
        <strain evidence="1 2">117-T6</strain>
    </source>
</reference>
<dbReference type="EMBL" id="CP033578">
    <property type="protein sequence ID" value="AYV24789.1"/>
    <property type="molecule type" value="Genomic_DNA"/>
</dbReference>
<sequence length="70" mass="8007">MKACPFCGSNMLLVEWRTSAWNERYSDWHVICQDCACSAPIYIWNRRHNSSGTVKPFSEIGTRNALVNLA</sequence>
<protein>
    <recommendedName>
        <fullName evidence="3">Restriction alleviation protein, Lar family</fullName>
    </recommendedName>
</protein>
<evidence type="ECO:0008006" key="3">
    <source>
        <dbReference type="Google" id="ProtNLM"/>
    </source>
</evidence>
<dbReference type="AlphaFoldDB" id="A0A3G4VKQ6"/>
<gene>
    <name evidence="1" type="ORF">ECB94_26525</name>
</gene>
<evidence type="ECO:0000313" key="2">
    <source>
        <dbReference type="Proteomes" id="UP000279760"/>
    </source>
</evidence>
<name>A0A3G4VKQ6_9VIBR</name>